<dbReference type="SUPFAM" id="SSF50956">
    <property type="entry name" value="Thermostable phytase (3-phytase)"/>
    <property type="match status" value="2"/>
</dbReference>
<evidence type="ECO:0000313" key="3">
    <source>
        <dbReference type="EMBL" id="MBC3765878.1"/>
    </source>
</evidence>
<dbReference type="GO" id="GO:0016158">
    <property type="term" value="F:inositol hexakisphosphate 3-phosphatase activity"/>
    <property type="evidence" value="ECO:0007669"/>
    <property type="project" value="InterPro"/>
</dbReference>
<dbReference type="RefSeq" id="WP_186506337.1">
    <property type="nucleotide sequence ID" value="NZ_JACNEP010000005.1"/>
</dbReference>
<evidence type="ECO:0000313" key="4">
    <source>
        <dbReference type="Proteomes" id="UP000601768"/>
    </source>
</evidence>
<dbReference type="PROSITE" id="PS51257">
    <property type="entry name" value="PROKAR_LIPOPROTEIN"/>
    <property type="match status" value="1"/>
</dbReference>
<dbReference type="InterPro" id="IPR011042">
    <property type="entry name" value="6-blade_b-propeller_TolB-like"/>
</dbReference>
<dbReference type="Proteomes" id="UP000601768">
    <property type="component" value="Unassembled WGS sequence"/>
</dbReference>
<organism evidence="3 4">
    <name type="scientific">Neptunicella marina</name>
    <dbReference type="NCBI Taxonomy" id="2125989"/>
    <lineage>
        <taxon>Bacteria</taxon>
        <taxon>Pseudomonadati</taxon>
        <taxon>Pseudomonadota</taxon>
        <taxon>Gammaproteobacteria</taxon>
        <taxon>Alteromonadales</taxon>
        <taxon>Alteromonadaceae</taxon>
        <taxon>Neptunicella</taxon>
    </lineage>
</organism>
<dbReference type="InterPro" id="IPR003431">
    <property type="entry name" value="B-propeller_Phytase"/>
</dbReference>
<feature type="chain" id="PRO_5035190444" evidence="1">
    <location>
        <begin position="22"/>
        <end position="643"/>
    </location>
</feature>
<proteinExistence type="predicted"/>
<keyword evidence="4" id="KW-1185">Reference proteome</keyword>
<feature type="domain" description="BPP" evidence="2">
    <location>
        <begin position="317"/>
        <end position="638"/>
    </location>
</feature>
<sequence>MKHITSILALLVLSVSGCANTTQTNQAPQTIQLNTLPMLMGTWRQAPPIEHNHQLYWLTASEQSGLQVWDQTGTLLGQFAGNTENSDIRVLANQHYVISTVERESGDTLLLELALPQGELTLVKRIRNPLAEVEALCLYQDQQHNIQLFSVDTLGDVQQRVVFNQQQQQFTDVAVRHFIGAPNIQSCVADDNQQTLYLVEENIGVWQYSANPERDASRTLISAVSPFGNIKGEVKHANLLANGNLLISAPEHNQLWLINPTNPDAAKAYSFVLPDGSTPKIENAVTTALNGKLLAGVYDDETGNSYQANIPLNPIKNNSSKTKNAVFLADKQTTPVSRFGDAADDPAIWINKHNTQQSLILGTNKKQGLMVYNLAGELKQSLDIGRVNNVDVRYGVSVNGQLMDIATASNRSNQHISIFSINPQTAQVALLSEIATDLSDIYGLCMYQSQQQTYVFVNDTNGRYQQYQLDLNKKITAKKVREFSLPSQPEGCVADDQHQLLYMGEEAMGIWQINAEPVQTDPQLIIKTNDTFVADVEGLGIYLLDGQRYLIASSQGNDSYAVFALDKNNQHIGSFTIEANIAAGIDGTSETDGLDITSIAIGSHYPDGLLVVQDGRNVMPTQPQNFKLINATQLKQQILHWLK</sequence>
<dbReference type="Gene3D" id="2.120.10.30">
    <property type="entry name" value="TolB, C-terminal domain"/>
    <property type="match status" value="2"/>
</dbReference>
<dbReference type="AlphaFoldDB" id="A0A8J6M1W2"/>
<gene>
    <name evidence="3" type="ORF">H8B19_08315</name>
</gene>
<dbReference type="Pfam" id="PF02333">
    <property type="entry name" value="Phytase"/>
    <property type="match status" value="2"/>
</dbReference>
<dbReference type="EMBL" id="JACNEP010000005">
    <property type="protein sequence ID" value="MBC3765878.1"/>
    <property type="molecule type" value="Genomic_DNA"/>
</dbReference>
<reference evidence="3" key="2">
    <citation type="submission" date="2020-08" db="EMBL/GenBank/DDBJ databases">
        <authorList>
            <person name="Lai Q."/>
        </authorList>
    </citation>
    <scope>NUCLEOTIDE SEQUENCE</scope>
    <source>
        <strain evidence="3">S27-2</strain>
    </source>
</reference>
<dbReference type="PROSITE" id="PS51662">
    <property type="entry name" value="BP_PHYTASE"/>
    <property type="match status" value="2"/>
</dbReference>
<reference evidence="3" key="1">
    <citation type="journal article" date="2018" name="Int. J. Syst. Evol. Microbiol.">
        <title>Neptunicella marina gen. nov., sp. nov., isolated from surface seawater.</title>
        <authorList>
            <person name="Liu X."/>
            <person name="Lai Q."/>
            <person name="Du Y."/>
            <person name="Zhang X."/>
            <person name="Liu Z."/>
            <person name="Sun F."/>
            <person name="Shao Z."/>
        </authorList>
    </citation>
    <scope>NUCLEOTIDE SEQUENCE</scope>
    <source>
        <strain evidence="3">S27-2</strain>
    </source>
</reference>
<protein>
    <submittedName>
        <fullName evidence="3">Phytase</fullName>
    </submittedName>
</protein>
<feature type="signal peptide" evidence="1">
    <location>
        <begin position="1"/>
        <end position="21"/>
    </location>
</feature>
<evidence type="ECO:0000256" key="1">
    <source>
        <dbReference type="SAM" id="SignalP"/>
    </source>
</evidence>
<name>A0A8J6M1W2_9ALTE</name>
<keyword evidence="1" id="KW-0732">Signal</keyword>
<comment type="caution">
    <text evidence="3">The sequence shown here is derived from an EMBL/GenBank/DDBJ whole genome shotgun (WGS) entry which is preliminary data.</text>
</comment>
<feature type="domain" description="BPP" evidence="2">
    <location>
        <begin position="19"/>
        <end position="315"/>
    </location>
</feature>
<evidence type="ECO:0000259" key="2">
    <source>
        <dbReference type="PROSITE" id="PS51662"/>
    </source>
</evidence>
<accession>A0A8J6M1W2</accession>